<dbReference type="InterPro" id="IPR038508">
    <property type="entry name" value="ArfGAP_dom_sf"/>
</dbReference>
<dbReference type="EMBL" id="KK786588">
    <property type="protein sequence ID" value="KDO39443.1"/>
    <property type="molecule type" value="Genomic_DNA"/>
</dbReference>
<evidence type="ECO:0000313" key="3">
    <source>
        <dbReference type="Proteomes" id="UP000027120"/>
    </source>
</evidence>
<feature type="compositionally biased region" description="Polar residues" evidence="1">
    <location>
        <begin position="1"/>
        <end position="11"/>
    </location>
</feature>
<dbReference type="Proteomes" id="UP000027120">
    <property type="component" value="Unassembled WGS sequence"/>
</dbReference>
<accession>A0A067D9B5</accession>
<sequence length="43" mass="4725">MATQHANSDPKNVSGPRARLENLLRQPGNRHCADCGSPDPKWV</sequence>
<evidence type="ECO:0000256" key="1">
    <source>
        <dbReference type="SAM" id="MobiDB-lite"/>
    </source>
</evidence>
<feature type="region of interest" description="Disordered" evidence="1">
    <location>
        <begin position="1"/>
        <end position="43"/>
    </location>
</feature>
<dbReference type="STRING" id="2711.A0A067D9B5"/>
<dbReference type="AlphaFoldDB" id="A0A067D9B5"/>
<dbReference type="InterPro" id="IPR037278">
    <property type="entry name" value="ARFGAP/RecO"/>
</dbReference>
<dbReference type="Gene3D" id="1.10.220.150">
    <property type="entry name" value="Arf GTPase activating protein"/>
    <property type="match status" value="1"/>
</dbReference>
<gene>
    <name evidence="2" type="ORF">CISIN_1g0212942mg</name>
</gene>
<protein>
    <submittedName>
        <fullName evidence="2">Uncharacterized protein</fullName>
    </submittedName>
</protein>
<proteinExistence type="predicted"/>
<organism evidence="2 3">
    <name type="scientific">Citrus sinensis</name>
    <name type="common">Sweet orange</name>
    <name type="synonym">Citrus aurantium var. sinensis</name>
    <dbReference type="NCBI Taxonomy" id="2711"/>
    <lineage>
        <taxon>Eukaryota</taxon>
        <taxon>Viridiplantae</taxon>
        <taxon>Streptophyta</taxon>
        <taxon>Embryophyta</taxon>
        <taxon>Tracheophyta</taxon>
        <taxon>Spermatophyta</taxon>
        <taxon>Magnoliopsida</taxon>
        <taxon>eudicotyledons</taxon>
        <taxon>Gunneridae</taxon>
        <taxon>Pentapetalae</taxon>
        <taxon>rosids</taxon>
        <taxon>malvids</taxon>
        <taxon>Sapindales</taxon>
        <taxon>Rutaceae</taxon>
        <taxon>Aurantioideae</taxon>
        <taxon>Citrus</taxon>
    </lineage>
</organism>
<reference evidence="2 3" key="1">
    <citation type="submission" date="2014-04" db="EMBL/GenBank/DDBJ databases">
        <authorList>
            <consortium name="International Citrus Genome Consortium"/>
            <person name="Gmitter F."/>
            <person name="Chen C."/>
            <person name="Farmerie W."/>
            <person name="Harkins T."/>
            <person name="Desany B."/>
            <person name="Mohiuddin M."/>
            <person name="Kodira C."/>
            <person name="Borodovsky M."/>
            <person name="Lomsadze A."/>
            <person name="Burns P."/>
            <person name="Jenkins J."/>
            <person name="Prochnik S."/>
            <person name="Shu S."/>
            <person name="Chapman J."/>
            <person name="Pitluck S."/>
            <person name="Schmutz J."/>
            <person name="Rokhsar D."/>
        </authorList>
    </citation>
    <scope>NUCLEOTIDE SEQUENCE</scope>
</reference>
<feature type="non-terminal residue" evidence="2">
    <location>
        <position position="43"/>
    </location>
</feature>
<name>A0A067D9B5_CITSI</name>
<evidence type="ECO:0000313" key="2">
    <source>
        <dbReference type="EMBL" id="KDO39443.1"/>
    </source>
</evidence>
<keyword evidence="3" id="KW-1185">Reference proteome</keyword>
<dbReference type="SUPFAM" id="SSF57863">
    <property type="entry name" value="ArfGap/RecO-like zinc finger"/>
    <property type="match status" value="1"/>
</dbReference>